<keyword evidence="1" id="KW-0812">Transmembrane</keyword>
<reference evidence="2 3" key="1">
    <citation type="submission" date="2014-07" db="EMBL/GenBank/DDBJ databases">
        <title>Epilithonimonas lactis LMG 22401 Genome.</title>
        <authorList>
            <person name="Pipes S.E."/>
            <person name="Stropko S.J."/>
        </authorList>
    </citation>
    <scope>NUCLEOTIDE SEQUENCE [LARGE SCALE GENOMIC DNA]</scope>
    <source>
        <strain evidence="2 3">LMG 24401</strain>
    </source>
</reference>
<protein>
    <recommendedName>
        <fullName evidence="4">DUF898 domain-containing protein</fullName>
    </recommendedName>
</protein>
<feature type="transmembrane region" description="Helical" evidence="1">
    <location>
        <begin position="149"/>
        <end position="167"/>
    </location>
</feature>
<keyword evidence="1" id="KW-0472">Membrane</keyword>
<feature type="transmembrane region" description="Helical" evidence="1">
    <location>
        <begin position="20"/>
        <end position="41"/>
    </location>
</feature>
<evidence type="ECO:0000313" key="3">
    <source>
        <dbReference type="Proteomes" id="UP000028623"/>
    </source>
</evidence>
<name>A0A085BEE0_9FLAO</name>
<dbReference type="Pfam" id="PF05987">
    <property type="entry name" value="DUF898"/>
    <property type="match status" value="2"/>
</dbReference>
<gene>
    <name evidence="2" type="ORF">IO89_11370</name>
</gene>
<evidence type="ECO:0000313" key="2">
    <source>
        <dbReference type="EMBL" id="KFC20835.1"/>
    </source>
</evidence>
<sequence>METNNMKRYAFSFQGKGEEYFGVVVLNWLLTVITLGLYYPWAKERTLKYLYSHTNLEGDNFQFTGTGKEMFVGFIKVFVAFVGLYAGIFIAARMQNLTLTLIFGLLFYALLIGIIPFAIHGFYKYRMSRTTWRGVRFGYRGDRGTLVKIYFKDLLLSIITLGLYGFWMTIDLRNYTLSNIKFGNAEFKHDAKGSEYFFLNLKGIFLTYITLGIYSFWFQRDILRFYMDHLTLNNGDERVKFQSKLTPGDIFELMIVNMLIIIFTLGIGYAFVEVRTLTKLFSNIEIVGNIDLDALKQTEAEYKNAFGDEALDAMDLSGII</sequence>
<feature type="transmembrane region" description="Helical" evidence="1">
    <location>
        <begin position="196"/>
        <end position="217"/>
    </location>
</feature>
<evidence type="ECO:0008006" key="4">
    <source>
        <dbReference type="Google" id="ProtNLM"/>
    </source>
</evidence>
<keyword evidence="3" id="KW-1185">Reference proteome</keyword>
<evidence type="ECO:0000256" key="1">
    <source>
        <dbReference type="SAM" id="Phobius"/>
    </source>
</evidence>
<dbReference type="EMBL" id="JPLY01000004">
    <property type="protein sequence ID" value="KFC20835.1"/>
    <property type="molecule type" value="Genomic_DNA"/>
</dbReference>
<feature type="transmembrane region" description="Helical" evidence="1">
    <location>
        <begin position="71"/>
        <end position="92"/>
    </location>
</feature>
<feature type="transmembrane region" description="Helical" evidence="1">
    <location>
        <begin position="250"/>
        <end position="272"/>
    </location>
</feature>
<comment type="caution">
    <text evidence="2">The sequence shown here is derived from an EMBL/GenBank/DDBJ whole genome shotgun (WGS) entry which is preliminary data.</text>
</comment>
<organism evidence="2 3">
    <name type="scientific">Epilithonimonas lactis</name>
    <dbReference type="NCBI Taxonomy" id="421072"/>
    <lineage>
        <taxon>Bacteria</taxon>
        <taxon>Pseudomonadati</taxon>
        <taxon>Bacteroidota</taxon>
        <taxon>Flavobacteriia</taxon>
        <taxon>Flavobacteriales</taxon>
        <taxon>Weeksellaceae</taxon>
        <taxon>Chryseobacterium group</taxon>
        <taxon>Epilithonimonas</taxon>
    </lineage>
</organism>
<dbReference type="Proteomes" id="UP000028623">
    <property type="component" value="Unassembled WGS sequence"/>
</dbReference>
<keyword evidence="1" id="KW-1133">Transmembrane helix</keyword>
<dbReference type="STRING" id="421072.SAMN04488097_0148"/>
<feature type="transmembrane region" description="Helical" evidence="1">
    <location>
        <begin position="98"/>
        <end position="123"/>
    </location>
</feature>
<proteinExistence type="predicted"/>
<dbReference type="RefSeq" id="WP_034976407.1">
    <property type="nucleotide sequence ID" value="NZ_FOFI01000001.1"/>
</dbReference>
<dbReference type="eggNOG" id="COG4269">
    <property type="taxonomic scope" value="Bacteria"/>
</dbReference>
<accession>A0A085BEE0</accession>
<dbReference type="InterPro" id="IPR010295">
    <property type="entry name" value="DUF898"/>
</dbReference>
<dbReference type="OrthoDB" id="637345at2"/>
<dbReference type="AlphaFoldDB" id="A0A085BEE0"/>